<proteinExistence type="predicted"/>
<dbReference type="InterPro" id="IPR053218">
    <property type="entry name" value="Pathogen-related_defense"/>
</dbReference>
<dbReference type="InterPro" id="IPR000477">
    <property type="entry name" value="RT_dom"/>
</dbReference>
<comment type="caution">
    <text evidence="2">The sequence shown here is derived from an EMBL/GenBank/DDBJ whole genome shotgun (WGS) entry which is preliminary data.</text>
</comment>
<protein>
    <recommendedName>
        <fullName evidence="1">C-type lectin domain-containing protein</fullName>
    </recommendedName>
</protein>
<dbReference type="InterPro" id="IPR001304">
    <property type="entry name" value="C-type_lectin-like"/>
</dbReference>
<dbReference type="InterPro" id="IPR043502">
    <property type="entry name" value="DNA/RNA_pol_sf"/>
</dbReference>
<dbReference type="OrthoDB" id="425014at2759"/>
<accession>A0A8B6DS55</accession>
<sequence>MVPNHQRDMLYLLKSNQEINRAFFDRNCVVNKTEKKDYGYLLNSCKQDNCKERNSELVKIEDENEELWLMGTMPGFKKMWTGANDIENEGQWIWTSDNTTLQYARWNPEQPDNFNREEHCVVIYYDGVRLSKTFEMEQNEFPVRSGMDDPNTKWRHGKPDYTVVNNKFMREKSKNHQTGSLEKTVEDLVKSWEMESSHKYDLKIFEIEQGVRQGGAISADLYKLYVNPLLNILSGTGLGGHIGDIGCCAPTCADDVAIISNNPMELQMLIDIAANFSKREGYTLQPTKSVVIPISTSTKSIEIDENYWNINKNPMPVVEHSTHIGIQKCQKNSAKLTAEENMKKARRSLYSLMGTGLHGKNGLDPGTAITILYTYVMPILTYGLEILLPSGRILDTIHQFHKKMIKQILSLAKNTADPAVYILSGSLPMEAELHLKALSLYGNITRADRSTIEWRLAERQLHLKTNQSNSWFIQIKKICLKYDILDCQDFLNNPLGKLQWKSLITKKIHTYWNDKINKESEKYSSLKYISGEYMAKRIHPILTTNTSNCRDIIKLPIRTRFATGNYILQTNRAKFNQNDVSAVCRVCGKEDETISHFLISCTPLEAERMSLLKSLREQYIKVLELLNINMHDIDVDFIHVIINPYHLDWTTISKDGDFYFQVNGGKKFTGEDNVELGNYNMMLLDSPFIDVSKETHDSSHDLFKKAFPEGFPWEVLDVLSGPPIVSFTWRHWTKWTGPYKDQKPTGENIEMVGSCVAEVTSDMKIKYIQVFFDPNPVMAKLTGYKCPLSLIK</sequence>
<dbReference type="Gene3D" id="3.10.450.50">
    <property type="match status" value="1"/>
</dbReference>
<dbReference type="Gene3D" id="3.10.100.10">
    <property type="entry name" value="Mannose-Binding Protein A, subunit A"/>
    <property type="match status" value="1"/>
</dbReference>
<organism evidence="2 3">
    <name type="scientific">Mytilus galloprovincialis</name>
    <name type="common">Mediterranean mussel</name>
    <dbReference type="NCBI Taxonomy" id="29158"/>
    <lineage>
        <taxon>Eukaryota</taxon>
        <taxon>Metazoa</taxon>
        <taxon>Spiralia</taxon>
        <taxon>Lophotrochozoa</taxon>
        <taxon>Mollusca</taxon>
        <taxon>Bivalvia</taxon>
        <taxon>Autobranchia</taxon>
        <taxon>Pteriomorphia</taxon>
        <taxon>Mytilida</taxon>
        <taxon>Mytiloidea</taxon>
        <taxon>Mytilidae</taxon>
        <taxon>Mytilinae</taxon>
        <taxon>Mytilus</taxon>
    </lineage>
</organism>
<name>A0A8B6DS55_MYTGA</name>
<dbReference type="PANTHER" id="PTHR31723:SF10">
    <property type="entry name" value="PATHOGEN-RELATED PROTEIN"/>
    <property type="match status" value="1"/>
</dbReference>
<dbReference type="SUPFAM" id="SSF54427">
    <property type="entry name" value="NTF2-like"/>
    <property type="match status" value="1"/>
</dbReference>
<keyword evidence="3" id="KW-1185">Reference proteome</keyword>
<dbReference type="Pfam" id="PF00078">
    <property type="entry name" value="RVT_1"/>
    <property type="match status" value="1"/>
</dbReference>
<evidence type="ECO:0000313" key="2">
    <source>
        <dbReference type="EMBL" id="VDI23313.1"/>
    </source>
</evidence>
<dbReference type="InterPro" id="IPR016186">
    <property type="entry name" value="C-type_lectin-like/link_sf"/>
</dbReference>
<dbReference type="EMBL" id="UYJE01003917">
    <property type="protein sequence ID" value="VDI23313.1"/>
    <property type="molecule type" value="Genomic_DNA"/>
</dbReference>
<dbReference type="PROSITE" id="PS50041">
    <property type="entry name" value="C_TYPE_LECTIN_2"/>
    <property type="match status" value="1"/>
</dbReference>
<dbReference type="SUPFAM" id="SSF56436">
    <property type="entry name" value="C-type lectin-like"/>
    <property type="match status" value="1"/>
</dbReference>
<dbReference type="Pfam" id="PF00059">
    <property type="entry name" value="Lectin_C"/>
    <property type="match status" value="1"/>
</dbReference>
<dbReference type="InterPro" id="IPR016187">
    <property type="entry name" value="CTDL_fold"/>
</dbReference>
<dbReference type="Proteomes" id="UP000596742">
    <property type="component" value="Unassembled WGS sequence"/>
</dbReference>
<dbReference type="InterPro" id="IPR032710">
    <property type="entry name" value="NTF2-like_dom_sf"/>
</dbReference>
<dbReference type="PANTHER" id="PTHR31723">
    <property type="entry name" value="PATHOGENESIS-RELATED FAMILY PROTEIN"/>
    <property type="match status" value="1"/>
</dbReference>
<reference evidence="2" key="1">
    <citation type="submission" date="2018-11" db="EMBL/GenBank/DDBJ databases">
        <authorList>
            <person name="Alioto T."/>
            <person name="Alioto T."/>
        </authorList>
    </citation>
    <scope>NUCLEOTIDE SEQUENCE</scope>
</reference>
<dbReference type="SMART" id="SM00034">
    <property type="entry name" value="CLECT"/>
    <property type="match status" value="1"/>
</dbReference>
<feature type="domain" description="C-type lectin" evidence="1">
    <location>
        <begin position="24"/>
        <end position="127"/>
    </location>
</feature>
<dbReference type="CDD" id="cd00037">
    <property type="entry name" value="CLECT"/>
    <property type="match status" value="1"/>
</dbReference>
<evidence type="ECO:0000259" key="1">
    <source>
        <dbReference type="PROSITE" id="PS50041"/>
    </source>
</evidence>
<dbReference type="SUPFAM" id="SSF56672">
    <property type="entry name" value="DNA/RNA polymerases"/>
    <property type="match status" value="1"/>
</dbReference>
<evidence type="ECO:0000313" key="3">
    <source>
        <dbReference type="Proteomes" id="UP000596742"/>
    </source>
</evidence>
<gene>
    <name evidence="2" type="ORF">MGAL_10B041787</name>
</gene>
<dbReference type="AlphaFoldDB" id="A0A8B6DS55"/>